<comment type="subcellular location">
    <subcellularLocation>
        <location evidence="1">Secreted</location>
    </subcellularLocation>
</comment>
<dbReference type="PROSITE" id="PS50835">
    <property type="entry name" value="IG_LIKE"/>
    <property type="match status" value="3"/>
</dbReference>
<dbReference type="InterPro" id="IPR035986">
    <property type="entry name" value="PKD_dom_sf"/>
</dbReference>
<dbReference type="Proteomes" id="UP000664795">
    <property type="component" value="Unassembled WGS sequence"/>
</dbReference>
<proteinExistence type="predicted"/>
<evidence type="ECO:0000259" key="4">
    <source>
        <dbReference type="PROSITE" id="PS50093"/>
    </source>
</evidence>
<dbReference type="GO" id="GO:0005975">
    <property type="term" value="P:carbohydrate metabolic process"/>
    <property type="evidence" value="ECO:0007669"/>
    <property type="project" value="UniProtKB-ARBA"/>
</dbReference>
<dbReference type="Pfam" id="PF17210">
    <property type="entry name" value="SdrD_B"/>
    <property type="match status" value="2"/>
</dbReference>
<dbReference type="SUPFAM" id="SSF49899">
    <property type="entry name" value="Concanavalin A-like lectins/glucanases"/>
    <property type="match status" value="1"/>
</dbReference>
<dbReference type="Pfam" id="PF19408">
    <property type="entry name" value="PKD_6"/>
    <property type="match status" value="1"/>
</dbReference>
<feature type="domain" description="Ig-like" evidence="5">
    <location>
        <begin position="1080"/>
        <end position="1195"/>
    </location>
</feature>
<reference evidence="6 7" key="1">
    <citation type="submission" date="2021-03" db="EMBL/GenBank/DDBJ databases">
        <title>Fibrella sp. HMF5036 genome sequencing and assembly.</title>
        <authorList>
            <person name="Kang H."/>
            <person name="Kim H."/>
            <person name="Bae S."/>
            <person name="Joh K."/>
        </authorList>
    </citation>
    <scope>NUCLEOTIDE SEQUENCE [LARGE SCALE GENOMIC DNA]</scope>
    <source>
        <strain evidence="6 7">HMF5036</strain>
    </source>
</reference>
<dbReference type="SUPFAM" id="SSF117074">
    <property type="entry name" value="Hypothetical protein PA1324"/>
    <property type="match status" value="2"/>
</dbReference>
<dbReference type="RefSeq" id="WP_207333852.1">
    <property type="nucleotide sequence ID" value="NZ_JAFMYU010000002.1"/>
</dbReference>
<evidence type="ECO:0000256" key="2">
    <source>
        <dbReference type="ARBA" id="ARBA00022525"/>
    </source>
</evidence>
<dbReference type="InterPro" id="IPR013783">
    <property type="entry name" value="Ig-like_fold"/>
</dbReference>
<dbReference type="PROSITE" id="PS50093">
    <property type="entry name" value="PKD"/>
    <property type="match status" value="4"/>
</dbReference>
<accession>A0A939G3Q9</accession>
<feature type="domain" description="PKD" evidence="4">
    <location>
        <begin position="1835"/>
        <end position="1919"/>
    </location>
</feature>
<evidence type="ECO:0000256" key="3">
    <source>
        <dbReference type="ARBA" id="ARBA00022729"/>
    </source>
</evidence>
<dbReference type="InterPro" id="IPR045829">
    <property type="entry name" value="PKD_6"/>
</dbReference>
<comment type="caution">
    <text evidence="6">The sequence shown here is derived from an EMBL/GenBank/DDBJ whole genome shotgun (WGS) entry which is preliminary data.</text>
</comment>
<keyword evidence="2" id="KW-0964">Secreted</keyword>
<dbReference type="InterPro" id="IPR033764">
    <property type="entry name" value="Sdr_B"/>
</dbReference>
<dbReference type="Pfam" id="PF13385">
    <property type="entry name" value="Laminin_G_3"/>
    <property type="match status" value="1"/>
</dbReference>
<dbReference type="SMART" id="SM00089">
    <property type="entry name" value="PKD"/>
    <property type="match status" value="16"/>
</dbReference>
<dbReference type="EMBL" id="JAFMYU010000002">
    <property type="protein sequence ID" value="MBO0929880.1"/>
    <property type="molecule type" value="Genomic_DNA"/>
</dbReference>
<sequence>MGHGTAVQAQQRVMPGQVILYNFQEGSGGTVYDVSRAGQPLDLKIYNAGLTSWVASGCGLTINNTVSATQNFSGVAIQSTAKTLSTKSTVLGTGLTLEAWVQPAATTGVTGPARIMTLSTGTGSRDFLLGQDGANYVVRVRTDAAPNTTTPDLNGTSPQLNIGGVSTTAPQHVVFTRDAAGNEAVYLNGVSVYTGTRPGTFSNWEDALLTIGNEVSYDRPWSGTIYLAAVYNRGISAAEVTQNFNAGKCAIVQPLCAALATGQVSGQVYRDFSEDGLRNSSGANVSAGEVGVAGITVTAYDCNGTAVATTNTTDVGSYTLTGLTTSTQYRIELSSIPTYLSPSVVGADNGTTVQFVTPGNCANLALNDPGEYCGPNPTLAIPCYVNGNALGGGTASTEPALVTFPALARNADVGPTKVAVASQVGAVWGVAYNKFTRKLYTSTVTKRHSSYGPAGIDGIYVTDFANATTPTTTFVEFANLGINVGTDPHAPGAPASKTDNYRDETAFDAVGKTSFGDIDIADDGSRLFVTNLFDRKIYSIPTVSPTSANVQSFSINADANCPVGTGVARPWGLKSWRGKLYSGWVCDAQASQSRVNLRAFVYAIDPSVAGGNPTLVVQPYSLTFTRGRSNSDLSQVADWYSWKTTPEQNFLINASNNQAIMSQPILGDIEFDIDGSLLMGFIDRNGFQSGYQNYYFSDPNNATYGSRYNDLFNGYANGDILRSAPNATFTSWTLENNGKSGPITTAGASNTQGPGGGEYYVGDVTIDHDQATQGALALLPGSGNVITVATDAYQCCFNNGMLYLSNTTGGQTGSFQIYSQAEGTSGKATGLGDMELFCAVPPIEIGNYLWRDTNGNGKQDPCEPSLSGITVQLFQGSTLVATATTNASGQYYFSSLARDSSPSAQYTLPLSASTAYQIRIPTVQTGLTNLTLTTANVNSNGNDNIDSDASMSGNNAIVNLTTGAFGQNNHTFDVGFTFCPTLVPTSSASFSICSGQATPTLSLTSNGTSAITFYRSDVVQANPYAPTGTTTLVGGGTPTSNSLAVAGGSYSLPANTGTTTTTYYIYAVLNPAAADPACRPSVVYQITVKPIPVATAAGATITCASPTVSLTGTSSVITPSPTYSWTAPGGGVLTGVNPTVNAPGTYTLVVTANGCSSSAVTASVSSNTTVPVISAQNDGPITCLKPAATVSKTVPVLQSWTWTGPGGLVSNASSFTTSTAGVYRLTVTAASNGCTAVTTTTVQADNTPPNANAGPDRELTCAITLIQLAGGSSTPGVSYSWTASNGGNIVNGANTATPSINAAGTYTLQVTASNGCVTTDVVVVSLNNTPPNVNAGPDKVLSCTLTSVVLTGSSSTPGVIYVWSTANGVILAGGNTASPTVSATGTYSLQVTGPNGCVASDVALVTLDNALPTVVVGNDGPLTCAKTSVLLSTTASPGTVSYRWSGGQTTPTLSANTPGTYTVVVTAPNGCTAQASSTVAQDILTPTLSLSSNSPLTCSRTSVTLSAAVGSYVGSYTYKWSTGATSTSNASTLTVPVSTSGTYSLTITTTNGCSATASVVVDQRIGQPVIALTNDGDLTCNRSTATLTASLTGASGAGTYTYQWSTGVTGSTVLTAGQVVAFTLAVQSADVFSVTVTAPNGCTATASTTLNNDTSIPDVAVVNNGVLTCAKTTAILTATITAGTLTGNYTYKWSNQASPTVIALTAGGSQVVTQVVSASGTYQLSVTGPNGCSMVGTTTLNSNTVVPLMAAAVDRLVSCANPTATITASITASGGSGTYGYAWTGASSGTVPINAGQVSTVPLSVSVAGTYSVTVTAPNGCTSVASVVVSSDLTTPNANAGPDKALSCTLTSVVLNGSSTTPGAVYKWRTSNGTIVSGGTTATPTVNAAGSYLLTVTAPNGCTATSAVSVSLNNTAPTVSASIDKVLSCTLATVSLTGSSMTPGVTYLWSANNGGAIVSGANTATATVNAAGTYILVATAPNGCTASDVATVVQDINAPQITINNDGPVTCADPVVLISAAANATAVAYRWSSGQTVSSFTAGSGTYSLTVTGNNGCSTTGITTVQSNTTTPTVSLTNNSPLTCTKTTATLTATPGNVTGGNYSYRWSTGFAGSSSAPNQTTVIDAAGTYSVTVINGNGCYATATTNVLSNTVAPTVSVSVNGPITCARPLATLTATVSPAGTTYRWTGPTNTGATTAAINVGTVGSYSVVVTAPNGCTAAASATVTADLTSPTATAGNNGPITCAQPSAVISATVASVGGYTYRWANPAGGGATGTSSATSLSFTTTTPGLYSLTIVAPNGCSTVTTTTLEEDTMAPGLTLDNDGPITCDQAFVTMTATINSHLNMMHDYRWSSGETGTTASSIFYKSVLAPGPYSLIVTAPNGCTATASTTVSQTLTTPVISISASGPITCNNPTVALTASLSNVNSAYSYAWSTGEIGKSSQLSIPFSASVAGAYSLTVSIFNAPPGCSAIASTVVESNTATPQITLTDNGPITCLNPTATLSATVAAVGLSYQYALNGGPQSATTSAATQTFPNKGPGTYVLSITAANGCVQSATTVVTADQQLPSVTATGGTLTCAKTSLTLVATGTPNGIAYAWTGPNSYTARTADATVNKPGTYTVTVTNPANGCQASTTALVQQDVTLFSVSATGGTISCASGSVKLTARPSLAGAYSALWTGPNNYSSTENSPTVGLAGTYTVVLTNDDNGCLASATAAVSQDKGLPGASANGGTITCLQPTVTLLGTSTSANVAYTWSGPGITVVNKNQQNPVVSLPGVYILTVTSQGNSCSSVATAEVLLDTTPPDVTVQSGSACVGQTLTLRANSQTGSVRYAWRGPQSFTSTQATVTIPATTTANGGVYSVTVTNTETGCYSVSLVQGTVIALPDAFSLTVQEAQCIGATSQANGFVSLAGVSPTDRYDYTEGTTYAGALSYAGATPLPPASGGLFKIIQNISRGTAKTYVVRVFNASGCFADKVISFANAACVCPPPKCVPILVVKRKR</sequence>
<organism evidence="6 7">
    <name type="scientific">Fibrella aquatilis</name>
    <dbReference type="NCBI Taxonomy" id="2817059"/>
    <lineage>
        <taxon>Bacteria</taxon>
        <taxon>Pseudomonadati</taxon>
        <taxon>Bacteroidota</taxon>
        <taxon>Cytophagia</taxon>
        <taxon>Cytophagales</taxon>
        <taxon>Spirosomataceae</taxon>
        <taxon>Fibrella</taxon>
    </lineage>
</organism>
<dbReference type="InterPro" id="IPR007110">
    <property type="entry name" value="Ig-like_dom"/>
</dbReference>
<evidence type="ECO:0000313" key="7">
    <source>
        <dbReference type="Proteomes" id="UP000664795"/>
    </source>
</evidence>
<keyword evidence="3" id="KW-0732">Signal</keyword>
<feature type="domain" description="PKD" evidence="4">
    <location>
        <begin position="2099"/>
        <end position="2148"/>
    </location>
</feature>
<feature type="domain" description="PKD" evidence="4">
    <location>
        <begin position="1248"/>
        <end position="1314"/>
    </location>
</feature>
<name>A0A939G3Q9_9BACT</name>
<keyword evidence="7" id="KW-1185">Reference proteome</keyword>
<evidence type="ECO:0000256" key="1">
    <source>
        <dbReference type="ARBA" id="ARBA00004613"/>
    </source>
</evidence>
<feature type="domain" description="Ig-like" evidence="5">
    <location>
        <begin position="1319"/>
        <end position="1441"/>
    </location>
</feature>
<dbReference type="Gene3D" id="2.60.40.10">
    <property type="entry name" value="Immunoglobulins"/>
    <property type="match status" value="12"/>
</dbReference>
<dbReference type="GO" id="GO:0005576">
    <property type="term" value="C:extracellular region"/>
    <property type="evidence" value="ECO:0007669"/>
    <property type="project" value="UniProtKB-SubCell"/>
</dbReference>
<feature type="domain" description="PKD" evidence="4">
    <location>
        <begin position="1485"/>
        <end position="1561"/>
    </location>
</feature>
<dbReference type="CDD" id="cd00146">
    <property type="entry name" value="PKD"/>
    <property type="match status" value="1"/>
</dbReference>
<dbReference type="Gene3D" id="2.60.120.200">
    <property type="match status" value="1"/>
</dbReference>
<feature type="domain" description="Ig-like" evidence="5">
    <location>
        <begin position="1818"/>
        <end position="1946"/>
    </location>
</feature>
<evidence type="ECO:0000259" key="5">
    <source>
        <dbReference type="PROSITE" id="PS50835"/>
    </source>
</evidence>
<dbReference type="SUPFAM" id="SSF49299">
    <property type="entry name" value="PKD domain"/>
    <property type="match status" value="6"/>
</dbReference>
<protein>
    <submittedName>
        <fullName evidence="6">Uncharacterized protein</fullName>
    </submittedName>
</protein>
<dbReference type="GO" id="GO:0004553">
    <property type="term" value="F:hydrolase activity, hydrolyzing O-glycosyl compounds"/>
    <property type="evidence" value="ECO:0007669"/>
    <property type="project" value="UniProtKB-ARBA"/>
</dbReference>
<dbReference type="InterPro" id="IPR000601">
    <property type="entry name" value="PKD_dom"/>
</dbReference>
<evidence type="ECO:0000313" key="6">
    <source>
        <dbReference type="EMBL" id="MBO0929880.1"/>
    </source>
</evidence>
<dbReference type="InterPro" id="IPR022409">
    <property type="entry name" value="PKD/Chitinase_dom"/>
</dbReference>
<dbReference type="InterPro" id="IPR013320">
    <property type="entry name" value="ConA-like_dom_sf"/>
</dbReference>
<gene>
    <name evidence="6" type="ORF">J2I48_02695</name>
</gene>